<dbReference type="Proteomes" id="UP000287651">
    <property type="component" value="Unassembled WGS sequence"/>
</dbReference>
<organism evidence="1 2">
    <name type="scientific">Ensete ventricosum</name>
    <name type="common">Abyssinian banana</name>
    <name type="synonym">Musa ensete</name>
    <dbReference type="NCBI Taxonomy" id="4639"/>
    <lineage>
        <taxon>Eukaryota</taxon>
        <taxon>Viridiplantae</taxon>
        <taxon>Streptophyta</taxon>
        <taxon>Embryophyta</taxon>
        <taxon>Tracheophyta</taxon>
        <taxon>Spermatophyta</taxon>
        <taxon>Magnoliopsida</taxon>
        <taxon>Liliopsida</taxon>
        <taxon>Zingiberales</taxon>
        <taxon>Musaceae</taxon>
        <taxon>Ensete</taxon>
    </lineage>
</organism>
<evidence type="ECO:0000313" key="2">
    <source>
        <dbReference type="Proteomes" id="UP000287651"/>
    </source>
</evidence>
<proteinExistence type="predicted"/>
<evidence type="ECO:0000313" key="1">
    <source>
        <dbReference type="EMBL" id="RRT48655.1"/>
    </source>
</evidence>
<reference evidence="1 2" key="1">
    <citation type="journal article" date="2014" name="Agronomy (Basel)">
        <title>A Draft Genome Sequence for Ensete ventricosum, the Drought-Tolerant Tree Against Hunger.</title>
        <authorList>
            <person name="Harrison J."/>
            <person name="Moore K.A."/>
            <person name="Paszkiewicz K."/>
            <person name="Jones T."/>
            <person name="Grant M."/>
            <person name="Ambacheew D."/>
            <person name="Muzemil S."/>
            <person name="Studholme D.J."/>
        </authorList>
    </citation>
    <scope>NUCLEOTIDE SEQUENCE [LARGE SCALE GENOMIC DNA]</scope>
</reference>
<gene>
    <name evidence="1" type="ORF">B296_00034083</name>
</gene>
<comment type="caution">
    <text evidence="1">The sequence shown here is derived from an EMBL/GenBank/DDBJ whole genome shotgun (WGS) entry which is preliminary data.</text>
</comment>
<dbReference type="EMBL" id="AMZH03013811">
    <property type="protein sequence ID" value="RRT48655.1"/>
    <property type="molecule type" value="Genomic_DNA"/>
</dbReference>
<protein>
    <submittedName>
        <fullName evidence="1">Uncharacterized protein</fullName>
    </submittedName>
</protein>
<sequence length="201" mass="22198">MPSTAWARPNKDGPGGYIGRVGDEEPAFCHLLRPSDEATTLPEVEGGRGLNVGRIAWAPHESAEGFGRFALFRGNSGHSVCQSFLFFIRLSLLSRSALGASGSVHLQSQYQRKNEKERHPSRRHMLQNVAFPSSSRKKKKKKLQVGTICSTIFKLLEVTARFSVCAHDSLDRTWGRLEELDVVVGLRKTVAPKIGRSAKSV</sequence>
<name>A0A426YAA5_ENSVE</name>
<accession>A0A426YAA5</accession>
<dbReference type="AlphaFoldDB" id="A0A426YAA5"/>